<keyword evidence="1" id="KW-0833">Ubl conjugation pathway</keyword>
<evidence type="ECO:0000313" key="3">
    <source>
        <dbReference type="EMBL" id="KAK9932276.1"/>
    </source>
</evidence>
<dbReference type="InterPro" id="IPR018860">
    <property type="entry name" value="APC_suCDC26"/>
</dbReference>
<dbReference type="AlphaFoldDB" id="A0AAW1X819"/>
<proteinExistence type="predicted"/>
<gene>
    <name evidence="3" type="ORF">M0R45_019522</name>
</gene>
<dbReference type="EMBL" id="JBEDUW010000004">
    <property type="protein sequence ID" value="KAK9932276.1"/>
    <property type="molecule type" value="Genomic_DNA"/>
</dbReference>
<sequence>MLRRKPTKIELKLEDKEELEQARQRAATTTTSTTSTAPKISPPKRIASASLPIEMSHIHKALMEDKIKLKLPDVAAHGQATLLAPFHLGTHHQENLFFDDSSSPPPPILRPKFSLRVVLVDVDN</sequence>
<dbReference type="Pfam" id="PF10471">
    <property type="entry name" value="ANAPC_CDC26"/>
    <property type="match status" value="1"/>
</dbReference>
<organism evidence="3 4">
    <name type="scientific">Rubus argutus</name>
    <name type="common">Southern blackberry</name>
    <dbReference type="NCBI Taxonomy" id="59490"/>
    <lineage>
        <taxon>Eukaryota</taxon>
        <taxon>Viridiplantae</taxon>
        <taxon>Streptophyta</taxon>
        <taxon>Embryophyta</taxon>
        <taxon>Tracheophyta</taxon>
        <taxon>Spermatophyta</taxon>
        <taxon>Magnoliopsida</taxon>
        <taxon>eudicotyledons</taxon>
        <taxon>Gunneridae</taxon>
        <taxon>Pentapetalae</taxon>
        <taxon>rosids</taxon>
        <taxon>fabids</taxon>
        <taxon>Rosales</taxon>
        <taxon>Rosaceae</taxon>
        <taxon>Rosoideae</taxon>
        <taxon>Rosoideae incertae sedis</taxon>
        <taxon>Rubus</taxon>
    </lineage>
</organism>
<evidence type="ECO:0000313" key="4">
    <source>
        <dbReference type="Proteomes" id="UP001457282"/>
    </source>
</evidence>
<comment type="caution">
    <text evidence="3">The sequence shown here is derived from an EMBL/GenBank/DDBJ whole genome shotgun (WGS) entry which is preliminary data.</text>
</comment>
<feature type="compositionally biased region" description="Basic and acidic residues" evidence="2">
    <location>
        <begin position="7"/>
        <end position="23"/>
    </location>
</feature>
<feature type="region of interest" description="Disordered" evidence="2">
    <location>
        <begin position="1"/>
        <end position="46"/>
    </location>
</feature>
<evidence type="ECO:0000256" key="1">
    <source>
        <dbReference type="ARBA" id="ARBA00022786"/>
    </source>
</evidence>
<dbReference type="GO" id="GO:0031145">
    <property type="term" value="P:anaphase-promoting complex-dependent catabolic process"/>
    <property type="evidence" value="ECO:0007669"/>
    <property type="project" value="InterPro"/>
</dbReference>
<feature type="compositionally biased region" description="Low complexity" evidence="2">
    <location>
        <begin position="24"/>
        <end position="37"/>
    </location>
</feature>
<accession>A0AAW1X819</accession>
<protein>
    <submittedName>
        <fullName evidence="3">Uncharacterized protein</fullName>
    </submittedName>
</protein>
<dbReference type="Proteomes" id="UP001457282">
    <property type="component" value="Unassembled WGS sequence"/>
</dbReference>
<name>A0AAW1X819_RUBAR</name>
<reference evidence="3 4" key="1">
    <citation type="journal article" date="2023" name="G3 (Bethesda)">
        <title>A chromosome-length genome assembly and annotation of blackberry (Rubus argutus, cv. 'Hillquist').</title>
        <authorList>
            <person name="Bruna T."/>
            <person name="Aryal R."/>
            <person name="Dudchenko O."/>
            <person name="Sargent D.J."/>
            <person name="Mead D."/>
            <person name="Buti M."/>
            <person name="Cavallini A."/>
            <person name="Hytonen T."/>
            <person name="Andres J."/>
            <person name="Pham M."/>
            <person name="Weisz D."/>
            <person name="Mascagni F."/>
            <person name="Usai G."/>
            <person name="Natali L."/>
            <person name="Bassil N."/>
            <person name="Fernandez G.E."/>
            <person name="Lomsadze A."/>
            <person name="Armour M."/>
            <person name="Olukolu B."/>
            <person name="Poorten T."/>
            <person name="Britton C."/>
            <person name="Davik J."/>
            <person name="Ashrafi H."/>
            <person name="Aiden E.L."/>
            <person name="Borodovsky M."/>
            <person name="Worthington M."/>
        </authorList>
    </citation>
    <scope>NUCLEOTIDE SEQUENCE [LARGE SCALE GENOMIC DNA]</scope>
    <source>
        <strain evidence="3">PI 553951</strain>
    </source>
</reference>
<evidence type="ECO:0000256" key="2">
    <source>
        <dbReference type="SAM" id="MobiDB-lite"/>
    </source>
</evidence>
<dbReference type="GO" id="GO:0005680">
    <property type="term" value="C:anaphase-promoting complex"/>
    <property type="evidence" value="ECO:0007669"/>
    <property type="project" value="InterPro"/>
</dbReference>
<keyword evidence="4" id="KW-1185">Reference proteome</keyword>